<feature type="chain" id="PRO_5021788496" evidence="1">
    <location>
        <begin position="25"/>
        <end position="108"/>
    </location>
</feature>
<evidence type="ECO:0000313" key="4">
    <source>
        <dbReference type="Proteomes" id="UP000317550"/>
    </source>
</evidence>
<dbReference type="InterPro" id="IPR007055">
    <property type="entry name" value="BON_dom"/>
</dbReference>
<accession>A0A516SGZ3</accession>
<protein>
    <submittedName>
        <fullName evidence="3">BON domain-containing protein</fullName>
    </submittedName>
</protein>
<reference evidence="4" key="1">
    <citation type="submission" date="2019-07" db="EMBL/GenBank/DDBJ databases">
        <title>Chitinimonas sp. nov., isolated from Ny-Alesund, arctica soil.</title>
        <authorList>
            <person name="Xu Q."/>
            <person name="Peng F."/>
        </authorList>
    </citation>
    <scope>NUCLEOTIDE SEQUENCE [LARGE SCALE GENOMIC DNA]</scope>
    <source>
        <strain evidence="4">R3-44</strain>
    </source>
</reference>
<evidence type="ECO:0000259" key="2">
    <source>
        <dbReference type="PROSITE" id="PS50914"/>
    </source>
</evidence>
<gene>
    <name evidence="3" type="ORF">FNU76_14130</name>
</gene>
<dbReference type="AlphaFoldDB" id="A0A516SGZ3"/>
<feature type="domain" description="BON" evidence="2">
    <location>
        <begin position="41"/>
        <end position="108"/>
    </location>
</feature>
<evidence type="ECO:0000256" key="1">
    <source>
        <dbReference type="SAM" id="SignalP"/>
    </source>
</evidence>
<proteinExistence type="predicted"/>
<dbReference type="Proteomes" id="UP000317550">
    <property type="component" value="Chromosome"/>
</dbReference>
<dbReference type="PROSITE" id="PS50914">
    <property type="entry name" value="BON"/>
    <property type="match status" value="1"/>
</dbReference>
<sequence length="108" mass="11074">MKSSLGFSILSALALLIAAQPGLAESTASPAPEAGQVVIVDDRTLTDAIQTAFSGDPELAASQIKVETQFAVVHLSGNASATAKTRALALARQMPGVKEVRDSIKVQG</sequence>
<organism evidence="3 4">
    <name type="scientific">Chitinimonas arctica</name>
    <dbReference type="NCBI Taxonomy" id="2594795"/>
    <lineage>
        <taxon>Bacteria</taxon>
        <taxon>Pseudomonadati</taxon>
        <taxon>Pseudomonadota</taxon>
        <taxon>Betaproteobacteria</taxon>
        <taxon>Neisseriales</taxon>
        <taxon>Chitinibacteraceae</taxon>
        <taxon>Chitinimonas</taxon>
    </lineage>
</organism>
<dbReference type="Pfam" id="PF04972">
    <property type="entry name" value="BON"/>
    <property type="match status" value="1"/>
</dbReference>
<dbReference type="RefSeq" id="WP_144278795.1">
    <property type="nucleotide sequence ID" value="NZ_CP041730.1"/>
</dbReference>
<name>A0A516SGZ3_9NEIS</name>
<dbReference type="SUPFAM" id="SSF56954">
    <property type="entry name" value="Outer membrane efflux proteins (OEP)"/>
    <property type="match status" value="1"/>
</dbReference>
<keyword evidence="4" id="KW-1185">Reference proteome</keyword>
<dbReference type="Gene3D" id="3.30.1340.30">
    <property type="match status" value="1"/>
</dbReference>
<dbReference type="KEGG" id="cari:FNU76_14130"/>
<evidence type="ECO:0000313" key="3">
    <source>
        <dbReference type="EMBL" id="QDQ27402.1"/>
    </source>
</evidence>
<dbReference type="PANTHER" id="PTHR34606">
    <property type="entry name" value="BON DOMAIN-CONTAINING PROTEIN"/>
    <property type="match status" value="1"/>
</dbReference>
<dbReference type="PANTHER" id="PTHR34606:SF15">
    <property type="entry name" value="BON DOMAIN-CONTAINING PROTEIN"/>
    <property type="match status" value="1"/>
</dbReference>
<keyword evidence="1" id="KW-0732">Signal</keyword>
<dbReference type="InterPro" id="IPR051686">
    <property type="entry name" value="Lipoprotein_DolP"/>
</dbReference>
<feature type="signal peptide" evidence="1">
    <location>
        <begin position="1"/>
        <end position="24"/>
    </location>
</feature>
<dbReference type="EMBL" id="CP041730">
    <property type="protein sequence ID" value="QDQ27402.1"/>
    <property type="molecule type" value="Genomic_DNA"/>
</dbReference>